<keyword evidence="4 8" id="KW-0256">Endoplasmic reticulum</keyword>
<evidence type="ECO:0000313" key="11">
    <source>
        <dbReference type="EMBL" id="KAG5332662.1"/>
    </source>
</evidence>
<evidence type="ECO:0000256" key="4">
    <source>
        <dbReference type="ARBA" id="ARBA00022824"/>
    </source>
</evidence>
<comment type="similarity">
    <text evidence="2 8">Belongs to the lipase maturation factor family.</text>
</comment>
<evidence type="ECO:0000259" key="9">
    <source>
        <dbReference type="Pfam" id="PF06762"/>
    </source>
</evidence>
<keyword evidence="7" id="KW-0325">Glycoprotein</keyword>
<feature type="non-terminal residue" evidence="11">
    <location>
        <position position="686"/>
    </location>
</feature>
<reference evidence="11 12" key="1">
    <citation type="submission" date="2020-02" db="EMBL/GenBank/DDBJ databases">
        <title>Relaxed selection underlies rapid genomic changes in the transitions from sociality to social parasitism in ants.</title>
        <authorList>
            <person name="Bi X."/>
        </authorList>
    </citation>
    <scope>NUCLEOTIDE SEQUENCE [LARGE SCALE GENOMIC DNA]</scope>
    <source>
        <strain evidence="11">BGI-DK2014b</strain>
        <tissue evidence="11">Whole body</tissue>
    </source>
</reference>
<dbReference type="EMBL" id="JAANIB010005291">
    <property type="protein sequence ID" value="KAG5332662.1"/>
    <property type="molecule type" value="Genomic_DNA"/>
</dbReference>
<feature type="transmembrane region" description="Helical" evidence="8">
    <location>
        <begin position="329"/>
        <end position="352"/>
    </location>
</feature>
<evidence type="ECO:0000313" key="12">
    <source>
        <dbReference type="Proteomes" id="UP000670152"/>
    </source>
</evidence>
<dbReference type="GO" id="GO:0005789">
    <property type="term" value="C:endoplasmic reticulum membrane"/>
    <property type="evidence" value="ECO:0007669"/>
    <property type="project" value="UniProtKB-SubCell"/>
</dbReference>
<evidence type="ECO:0000256" key="2">
    <source>
        <dbReference type="ARBA" id="ARBA00005512"/>
    </source>
</evidence>
<feature type="transmembrane region" description="Helical" evidence="8">
    <location>
        <begin position="416"/>
        <end position="438"/>
    </location>
</feature>
<gene>
    <name evidence="11" type="primary">Lmf2</name>
    <name evidence="11" type="ORF">G6Z77_0002644</name>
</gene>
<feature type="domain" description="Lipase maturation factor 1/2 N-terminal" evidence="9">
    <location>
        <begin position="161"/>
        <end position="317"/>
    </location>
</feature>
<keyword evidence="5 8" id="KW-1133">Transmembrane helix</keyword>
<dbReference type="InterPro" id="IPR057434">
    <property type="entry name" value="LMF1/2_N"/>
</dbReference>
<dbReference type="InterPro" id="IPR009613">
    <property type="entry name" value="LMF"/>
</dbReference>
<evidence type="ECO:0000259" key="10">
    <source>
        <dbReference type="Pfam" id="PF25179"/>
    </source>
</evidence>
<accession>A0A836K063</accession>
<feature type="domain" description="Lipase maturation factor 1/2 C-terminal" evidence="10">
    <location>
        <begin position="470"/>
        <end position="610"/>
    </location>
</feature>
<keyword evidence="3 8" id="KW-0812">Transmembrane</keyword>
<evidence type="ECO:0000256" key="5">
    <source>
        <dbReference type="ARBA" id="ARBA00022989"/>
    </source>
</evidence>
<dbReference type="OrthoDB" id="434126at2759"/>
<evidence type="ECO:0000256" key="7">
    <source>
        <dbReference type="ARBA" id="ARBA00023180"/>
    </source>
</evidence>
<feature type="transmembrane region" description="Helical" evidence="8">
    <location>
        <begin position="138"/>
        <end position="157"/>
    </location>
</feature>
<dbReference type="GO" id="GO:0051604">
    <property type="term" value="P:protein maturation"/>
    <property type="evidence" value="ECO:0007669"/>
    <property type="project" value="InterPro"/>
</dbReference>
<comment type="subcellular location">
    <subcellularLocation>
        <location evidence="1 8">Endoplasmic reticulum membrane</location>
        <topology evidence="1 8">Multi-pass membrane protein</topology>
    </subcellularLocation>
</comment>
<feature type="transmembrane region" description="Helical" evidence="8">
    <location>
        <begin position="64"/>
        <end position="92"/>
    </location>
</feature>
<evidence type="ECO:0000256" key="8">
    <source>
        <dbReference type="RuleBase" id="RU361229"/>
    </source>
</evidence>
<feature type="transmembrane region" description="Helical" evidence="8">
    <location>
        <begin position="12"/>
        <end position="30"/>
    </location>
</feature>
<dbReference type="Pfam" id="PF06762">
    <property type="entry name" value="LMF1"/>
    <property type="match status" value="1"/>
</dbReference>
<name>A0A836K063_9HYME</name>
<dbReference type="InterPro" id="IPR057433">
    <property type="entry name" value="LMF1/2_C"/>
</dbReference>
<feature type="transmembrane region" description="Helical" evidence="8">
    <location>
        <begin position="661"/>
        <end position="679"/>
    </location>
</feature>
<evidence type="ECO:0000256" key="6">
    <source>
        <dbReference type="ARBA" id="ARBA00023136"/>
    </source>
</evidence>
<sequence>MAQLRYTRNLFLRGICIIYLFAFLSFYVQIPGLYGDNGILPARTQLDLKARATLLNKMKQKPTFLWFAPYLGLNVDYMLDVLSLLGAILSFAGFVSQKFCIAPVFAGLWSLYYSLYQIGQTFMLFQCSILISTHNKCSIISIFIFYELLSLLISFQFSVQSMDVLLLEVGFLCIFVAPLWYAYRGNPSDDVTLWAVRWLLFRLLFSSGVVKLTAGCPVWWKLDALNIHFESQCIPTALAWYAHHLPTWLLRLSTVAINVIELAIPFLFFFPNRKVRIIAFYLQVLLQICTIATGNYNFFNFLMICLCISLLDDQFFYKRKSKNNKSRIRNYLSTLITILVYGGVMYGTYIYYGLKIIDNWTIESNITFTQEEFGYILYHVVAFSIYIGLVSFALTLVPMITSIFYTKEMHKLTDKLTATLLALVYVLSIACIFAISIVPHSSLSKTFNSTMIDHLTPLTRLHSKVDHLHITNRYGLFSRMTGVDGRPEIVIEGSDNIEGPWKEYEFLYKPGNVNNSLPFVAPHQPRLDWQMWFAALGTYQQNPWLMSLAYRLLTGQPEVLALMNTVENPFRDRPPKYVRASLYHYHYTSWSQTSNTRAWWTRERIGEYFPTFSQNHSPLIEFLTKTMKILQEKPGFKVTNEPLKLILDNLRSLVSKVEPSLILWSVFTAGCAIIVTGYSNSVSKKK</sequence>
<dbReference type="AlphaFoldDB" id="A0A836K063"/>
<feature type="transmembrane region" description="Helical" evidence="8">
    <location>
        <begin position="376"/>
        <end position="404"/>
    </location>
</feature>
<protein>
    <recommendedName>
        <fullName evidence="8">Lipase maturation factor</fullName>
    </recommendedName>
</protein>
<feature type="transmembrane region" description="Helical" evidence="8">
    <location>
        <begin position="164"/>
        <end position="183"/>
    </location>
</feature>
<keyword evidence="12" id="KW-1185">Reference proteome</keyword>
<dbReference type="PANTHER" id="PTHR14463:SF5">
    <property type="entry name" value="LIPASE MATURATION FACTOR 2"/>
    <property type="match status" value="1"/>
</dbReference>
<feature type="transmembrane region" description="Helical" evidence="8">
    <location>
        <begin position="99"/>
        <end position="118"/>
    </location>
</feature>
<evidence type="ECO:0000256" key="1">
    <source>
        <dbReference type="ARBA" id="ARBA00004477"/>
    </source>
</evidence>
<dbReference type="Proteomes" id="UP000670152">
    <property type="component" value="Unassembled WGS sequence"/>
</dbReference>
<proteinExistence type="inferred from homology"/>
<evidence type="ECO:0000256" key="3">
    <source>
        <dbReference type="ARBA" id="ARBA00022692"/>
    </source>
</evidence>
<keyword evidence="6 8" id="KW-0472">Membrane</keyword>
<feature type="non-terminal residue" evidence="11">
    <location>
        <position position="1"/>
    </location>
</feature>
<feature type="transmembrane region" description="Helical" evidence="8">
    <location>
        <begin position="277"/>
        <end position="293"/>
    </location>
</feature>
<organism evidence="11 12">
    <name type="scientific">Acromyrmex heyeri</name>
    <dbReference type="NCBI Taxonomy" id="230685"/>
    <lineage>
        <taxon>Eukaryota</taxon>
        <taxon>Metazoa</taxon>
        <taxon>Ecdysozoa</taxon>
        <taxon>Arthropoda</taxon>
        <taxon>Hexapoda</taxon>
        <taxon>Insecta</taxon>
        <taxon>Pterygota</taxon>
        <taxon>Neoptera</taxon>
        <taxon>Endopterygota</taxon>
        <taxon>Hymenoptera</taxon>
        <taxon>Apocrita</taxon>
        <taxon>Aculeata</taxon>
        <taxon>Formicoidea</taxon>
        <taxon>Formicidae</taxon>
        <taxon>Myrmicinae</taxon>
        <taxon>Acromyrmex</taxon>
    </lineage>
</organism>
<comment type="caution">
    <text evidence="11">The sequence shown here is derived from an EMBL/GenBank/DDBJ whole genome shotgun (WGS) entry which is preliminary data.</text>
</comment>
<dbReference type="PANTHER" id="PTHR14463">
    <property type="entry name" value="LIPASE MATURATION FACTOR"/>
    <property type="match status" value="1"/>
</dbReference>
<feature type="transmembrane region" description="Helical" evidence="8">
    <location>
        <begin position="248"/>
        <end position="270"/>
    </location>
</feature>
<comment type="function">
    <text evidence="8">Involved in the maturation of specific proteins in the endoplasmic reticulum.</text>
</comment>
<dbReference type="Pfam" id="PF25179">
    <property type="entry name" value="LMF1_C"/>
    <property type="match status" value="1"/>
</dbReference>